<name>A0A316D6F6_9BACL</name>
<dbReference type="Gene3D" id="3.30.420.10">
    <property type="entry name" value="Ribonuclease H-like superfamily/Ribonuclease H"/>
    <property type="match status" value="1"/>
</dbReference>
<feature type="domain" description="Integrase catalytic" evidence="2">
    <location>
        <begin position="139"/>
        <end position="298"/>
    </location>
</feature>
<evidence type="ECO:0000313" key="4">
    <source>
        <dbReference type="Proteomes" id="UP000245634"/>
    </source>
</evidence>
<gene>
    <name evidence="3" type="ORF">C7459_1572</name>
</gene>
<dbReference type="RefSeq" id="WP_109691471.1">
    <property type="nucleotide sequence ID" value="NZ_QGGL01000057.1"/>
</dbReference>
<dbReference type="SUPFAM" id="SSF53098">
    <property type="entry name" value="Ribonuclease H-like"/>
    <property type="match status" value="1"/>
</dbReference>
<dbReference type="Pfam" id="PF13333">
    <property type="entry name" value="rve_2"/>
    <property type="match status" value="1"/>
</dbReference>
<dbReference type="OrthoDB" id="9781005at2"/>
<dbReference type="AlphaFoldDB" id="A0A316D6F6"/>
<evidence type="ECO:0000313" key="3">
    <source>
        <dbReference type="EMBL" id="PWJ98175.1"/>
    </source>
</evidence>
<dbReference type="GO" id="GO:0015074">
    <property type="term" value="P:DNA integration"/>
    <property type="evidence" value="ECO:0007669"/>
    <property type="project" value="InterPro"/>
</dbReference>
<comment type="function">
    <text evidence="1">Involved in the transposition of the insertion sequence.</text>
</comment>
<evidence type="ECO:0000256" key="1">
    <source>
        <dbReference type="ARBA" id="ARBA00002286"/>
    </source>
</evidence>
<dbReference type="InterPro" id="IPR036397">
    <property type="entry name" value="RNaseH_sf"/>
</dbReference>
<dbReference type="InterPro" id="IPR012337">
    <property type="entry name" value="RNaseH-like_sf"/>
</dbReference>
<dbReference type="PANTHER" id="PTHR46889">
    <property type="entry name" value="TRANSPOSASE INSF FOR INSERTION SEQUENCE IS3B-RELATED"/>
    <property type="match status" value="1"/>
</dbReference>
<dbReference type="Pfam" id="PF13276">
    <property type="entry name" value="HTH_21"/>
    <property type="match status" value="1"/>
</dbReference>
<dbReference type="InterPro" id="IPR025948">
    <property type="entry name" value="HTH-like_dom"/>
</dbReference>
<dbReference type="InterPro" id="IPR050900">
    <property type="entry name" value="Transposase_IS3/IS150/IS904"/>
</dbReference>
<dbReference type="InterPro" id="IPR001584">
    <property type="entry name" value="Integrase_cat-core"/>
</dbReference>
<dbReference type="GO" id="GO:0003676">
    <property type="term" value="F:nucleic acid binding"/>
    <property type="evidence" value="ECO:0007669"/>
    <property type="project" value="InterPro"/>
</dbReference>
<dbReference type="Proteomes" id="UP000245634">
    <property type="component" value="Unassembled WGS sequence"/>
</dbReference>
<reference evidence="3 4" key="1">
    <citation type="submission" date="2018-05" db="EMBL/GenBank/DDBJ databases">
        <title>Genomic Encyclopedia of Type Strains, Phase IV (KMG-IV): sequencing the most valuable type-strain genomes for metagenomic binning, comparative biology and taxonomic classification.</title>
        <authorList>
            <person name="Goeker M."/>
        </authorList>
    </citation>
    <scope>NUCLEOTIDE SEQUENCE [LARGE SCALE GENOMIC DNA]</scope>
    <source>
        <strain evidence="3 4">DSM 18773</strain>
    </source>
</reference>
<dbReference type="NCBIfam" id="NF033516">
    <property type="entry name" value="transpos_IS3"/>
    <property type="match status" value="1"/>
</dbReference>
<dbReference type="PANTHER" id="PTHR46889:SF4">
    <property type="entry name" value="TRANSPOSASE INSO FOR INSERTION SEQUENCE ELEMENT IS911B-RELATED"/>
    <property type="match status" value="1"/>
</dbReference>
<keyword evidence="4" id="KW-1185">Reference proteome</keyword>
<proteinExistence type="predicted"/>
<dbReference type="Pfam" id="PF00665">
    <property type="entry name" value="rve"/>
    <property type="match status" value="1"/>
</dbReference>
<accession>A0A316D6F6</accession>
<dbReference type="InterPro" id="IPR048020">
    <property type="entry name" value="Transpos_IS3"/>
</dbReference>
<sequence length="298" mass="35050">MARSRQVETTRRDLTPTFENIRQLAGQYAVSLLCRIAKVSKSGYYKWLHRQANPSAKKLDDEATQAKILECYRKVRGIYGYRRIKISLQQEYGITVNHKRVYRLMQVLGIQSRIRRKRKYFGRREATVVSPNLLNRNFKATKPNEKWVTDITFLSVQGQWLYLSVLLDLYNNEVISYRISERNDLPLVLETVKAAIKKRKPKGVHLHSDQGHQYTSRQYHKLLSTSGITASMSRKGNCLDNACAESFFSHLKSECIYLDKFKSKTELEVAVKRYVKFYNHKRFQSRLKNHSPVRYRTM</sequence>
<organism evidence="3 4">
    <name type="scientific">Tumebacillus permanentifrigoris</name>
    <dbReference type="NCBI Taxonomy" id="378543"/>
    <lineage>
        <taxon>Bacteria</taxon>
        <taxon>Bacillati</taxon>
        <taxon>Bacillota</taxon>
        <taxon>Bacilli</taxon>
        <taxon>Bacillales</taxon>
        <taxon>Alicyclobacillaceae</taxon>
        <taxon>Tumebacillus</taxon>
    </lineage>
</organism>
<dbReference type="PROSITE" id="PS50994">
    <property type="entry name" value="INTEGRASE"/>
    <property type="match status" value="1"/>
</dbReference>
<dbReference type="EMBL" id="QGGL01000057">
    <property type="protein sequence ID" value="PWJ98175.1"/>
    <property type="molecule type" value="Genomic_DNA"/>
</dbReference>
<comment type="caution">
    <text evidence="3">The sequence shown here is derived from an EMBL/GenBank/DDBJ whole genome shotgun (WGS) entry which is preliminary data.</text>
</comment>
<protein>
    <submittedName>
        <fullName evidence="3">Transposase InsO family protein</fullName>
    </submittedName>
</protein>
<feature type="non-terminal residue" evidence="3">
    <location>
        <position position="298"/>
    </location>
</feature>
<evidence type="ECO:0000259" key="2">
    <source>
        <dbReference type="PROSITE" id="PS50994"/>
    </source>
</evidence>